<keyword evidence="4" id="KW-1185">Reference proteome</keyword>
<dbReference type="PATRIC" id="fig|320778.3.peg.1597"/>
<accession>A0A0J1HFG9</accession>
<gene>
    <name evidence="3" type="ORF">ABT57_07380</name>
</gene>
<dbReference type="EMBL" id="LDOU01000006">
    <property type="protein sequence ID" value="KLV10365.1"/>
    <property type="molecule type" value="Genomic_DNA"/>
</dbReference>
<organism evidence="3 4">
    <name type="scientific">Photobacterium ganghwense</name>
    <dbReference type="NCBI Taxonomy" id="320778"/>
    <lineage>
        <taxon>Bacteria</taxon>
        <taxon>Pseudomonadati</taxon>
        <taxon>Pseudomonadota</taxon>
        <taxon>Gammaproteobacteria</taxon>
        <taxon>Vibrionales</taxon>
        <taxon>Vibrionaceae</taxon>
        <taxon>Photobacterium</taxon>
    </lineage>
</organism>
<proteinExistence type="predicted"/>
<feature type="domain" description="Fumarylacetoacetase-like C-terminal" evidence="2">
    <location>
        <begin position="15"/>
        <end position="196"/>
    </location>
</feature>
<evidence type="ECO:0000256" key="1">
    <source>
        <dbReference type="ARBA" id="ARBA00022723"/>
    </source>
</evidence>
<dbReference type="PANTHER" id="PTHR11820:SF7">
    <property type="entry name" value="ACYLPYRUVASE FAHD1, MITOCHONDRIAL"/>
    <property type="match status" value="1"/>
</dbReference>
<comment type="caution">
    <text evidence="3">The sequence shown here is derived from an EMBL/GenBank/DDBJ whole genome shotgun (WGS) entry which is preliminary data.</text>
</comment>
<dbReference type="InterPro" id="IPR036663">
    <property type="entry name" value="Fumarylacetoacetase_C_sf"/>
</dbReference>
<dbReference type="Proteomes" id="UP000035909">
    <property type="component" value="Unassembled WGS sequence"/>
</dbReference>
<dbReference type="AlphaFoldDB" id="A0A0J1HFG9"/>
<dbReference type="Pfam" id="PF01557">
    <property type="entry name" value="FAA_hydrolase"/>
    <property type="match status" value="1"/>
</dbReference>
<protein>
    <submittedName>
        <fullName evidence="3">2-keto-4-pentenoate hydratase</fullName>
    </submittedName>
</protein>
<dbReference type="OrthoDB" id="9805307at2"/>
<name>A0A0J1HFG9_9GAMM</name>
<keyword evidence="1" id="KW-0479">Metal-binding</keyword>
<dbReference type="PANTHER" id="PTHR11820">
    <property type="entry name" value="ACYLPYRUVASE"/>
    <property type="match status" value="1"/>
</dbReference>
<dbReference type="STRING" id="320778.ABT57_07380"/>
<dbReference type="GO" id="GO:0018773">
    <property type="term" value="F:acetylpyruvate hydrolase activity"/>
    <property type="evidence" value="ECO:0007669"/>
    <property type="project" value="TreeGrafter"/>
</dbReference>
<dbReference type="SUPFAM" id="SSF56529">
    <property type="entry name" value="FAH"/>
    <property type="match status" value="1"/>
</dbReference>
<reference evidence="3 4" key="1">
    <citation type="submission" date="2015-05" db="EMBL/GenBank/DDBJ databases">
        <title>Photobacterium galathea sp. nov.</title>
        <authorList>
            <person name="Machado H."/>
            <person name="Gram L."/>
        </authorList>
    </citation>
    <scope>NUCLEOTIDE SEQUENCE [LARGE SCALE GENOMIC DNA]</scope>
    <source>
        <strain evidence="3 4">DSM 22954</strain>
    </source>
</reference>
<dbReference type="Gene3D" id="3.90.850.10">
    <property type="entry name" value="Fumarylacetoacetase-like, C-terminal domain"/>
    <property type="match status" value="1"/>
</dbReference>
<sequence>MKTVVVENTPVSPGKIICVGRNYVAHIHELGNDIPDEMVLFSKPNSAITNQLSASHNGDELHYEAELAYLYQDGVFSAVAVGLDLTKREVQNKLKEKGLPWDRCKAFDGAALFSPFVSISPAVSSDALQETPLGLTLHIDGELTQSGTTDLMIYKPDVVLAEIQKFMTLENGDIVMTGTPAGVGKINAGAVFSAAVVCGDHILTSVEWTAAA</sequence>
<dbReference type="GO" id="GO:0046872">
    <property type="term" value="F:metal ion binding"/>
    <property type="evidence" value="ECO:0007669"/>
    <property type="project" value="UniProtKB-KW"/>
</dbReference>
<evidence type="ECO:0000313" key="4">
    <source>
        <dbReference type="Proteomes" id="UP000035909"/>
    </source>
</evidence>
<dbReference type="RefSeq" id="WP_047884530.1">
    <property type="nucleotide sequence ID" value="NZ_CP071326.1"/>
</dbReference>
<dbReference type="InterPro" id="IPR011234">
    <property type="entry name" value="Fumarylacetoacetase-like_C"/>
</dbReference>
<evidence type="ECO:0000259" key="2">
    <source>
        <dbReference type="Pfam" id="PF01557"/>
    </source>
</evidence>
<evidence type="ECO:0000313" key="3">
    <source>
        <dbReference type="EMBL" id="KLV10365.1"/>
    </source>
</evidence>